<feature type="domain" description="Carbohydrate kinase PfkB" evidence="1">
    <location>
        <begin position="54"/>
        <end position="325"/>
    </location>
</feature>
<dbReference type="eggNOG" id="COG2870">
    <property type="taxonomic scope" value="Bacteria"/>
</dbReference>
<protein>
    <submittedName>
        <fullName evidence="2">PfkB domain protein</fullName>
    </submittedName>
</protein>
<dbReference type="PANTHER" id="PTHR46969">
    <property type="entry name" value="BIFUNCTIONAL PROTEIN HLDE"/>
    <property type="match status" value="1"/>
</dbReference>
<dbReference type="SUPFAM" id="SSF53613">
    <property type="entry name" value="Ribokinase-like"/>
    <property type="match status" value="1"/>
</dbReference>
<dbReference type="PANTHER" id="PTHR46969:SF1">
    <property type="entry name" value="BIFUNCTIONAL PROTEIN HLDE"/>
    <property type="match status" value="1"/>
</dbReference>
<dbReference type="Proteomes" id="UP000000263">
    <property type="component" value="Chromosome"/>
</dbReference>
<dbReference type="InterPro" id="IPR011611">
    <property type="entry name" value="PfkB_dom"/>
</dbReference>
<dbReference type="EMBL" id="CP000804">
    <property type="protein sequence ID" value="ABU58644.1"/>
    <property type="molecule type" value="Genomic_DNA"/>
</dbReference>
<accession>A7NF56</accession>
<keyword evidence="3" id="KW-1185">Reference proteome</keyword>
<dbReference type="Gene3D" id="3.40.1190.20">
    <property type="match status" value="1"/>
</dbReference>
<dbReference type="KEGG" id="rca:Rcas_2566"/>
<dbReference type="STRING" id="383372.Rcas_2566"/>
<dbReference type="HOGENOM" id="CLU_021150_0_0_0"/>
<dbReference type="GO" id="GO:0005829">
    <property type="term" value="C:cytosol"/>
    <property type="evidence" value="ECO:0007669"/>
    <property type="project" value="TreeGrafter"/>
</dbReference>
<name>A7NF56_ROSCS</name>
<dbReference type="GO" id="GO:0033786">
    <property type="term" value="F:heptose-1-phosphate adenylyltransferase activity"/>
    <property type="evidence" value="ECO:0007669"/>
    <property type="project" value="TreeGrafter"/>
</dbReference>
<dbReference type="InterPro" id="IPR029056">
    <property type="entry name" value="Ribokinase-like"/>
</dbReference>
<gene>
    <name evidence="2" type="ordered locus">Rcas_2566</name>
</gene>
<organism evidence="2 3">
    <name type="scientific">Roseiflexus castenholzii (strain DSM 13941 / HLO8)</name>
    <dbReference type="NCBI Taxonomy" id="383372"/>
    <lineage>
        <taxon>Bacteria</taxon>
        <taxon>Bacillati</taxon>
        <taxon>Chloroflexota</taxon>
        <taxon>Chloroflexia</taxon>
        <taxon>Chloroflexales</taxon>
        <taxon>Roseiflexineae</taxon>
        <taxon>Roseiflexaceae</taxon>
        <taxon>Roseiflexus</taxon>
    </lineage>
</organism>
<evidence type="ECO:0000313" key="2">
    <source>
        <dbReference type="EMBL" id="ABU58644.1"/>
    </source>
</evidence>
<evidence type="ECO:0000313" key="3">
    <source>
        <dbReference type="Proteomes" id="UP000000263"/>
    </source>
</evidence>
<dbReference type="AlphaFoldDB" id="A7NF56"/>
<proteinExistence type="predicted"/>
<dbReference type="GO" id="GO:0033785">
    <property type="term" value="F:heptose 7-phosphate kinase activity"/>
    <property type="evidence" value="ECO:0007669"/>
    <property type="project" value="TreeGrafter"/>
</dbReference>
<sequence>MDERRLQDILFRSARARVLVVGDFVLHRRLLIDPARIEYAEETGLPAHQVVAAETLPGAAGSIAAILRAFGTAVTTLGVIGDDGDGYELRRNLRKRGIDERAMVVAADRYTPTSIQPVIASGTSIPYEHERLDIRSRIPLASSTTMALIERLRALVTQVQAVLIVDDIPEEECGVVTRRLRLEIADLAARHRDVWFLATSQQRPGLFRQVIVMSNARECVRAVCANDSSNPPLALVGQAAEQLRQRTGKPVIVMLGVRGMLVVHEQGMIHAPSVPITGPIRPTGANDSAIAAVAAALCAGATMDEAVELGNLATAAVVRRTDTDEAPLQNQIIAMWWAYRKGE</sequence>
<reference evidence="2 3" key="1">
    <citation type="submission" date="2007-08" db="EMBL/GenBank/DDBJ databases">
        <title>Complete sequence of Roseiflexus castenholzii DSM 13941.</title>
        <authorList>
            <consortium name="US DOE Joint Genome Institute"/>
            <person name="Copeland A."/>
            <person name="Lucas S."/>
            <person name="Lapidus A."/>
            <person name="Barry K."/>
            <person name="Glavina del Rio T."/>
            <person name="Dalin E."/>
            <person name="Tice H."/>
            <person name="Pitluck S."/>
            <person name="Thompson L.S."/>
            <person name="Brettin T."/>
            <person name="Bruce D."/>
            <person name="Detter J.C."/>
            <person name="Han C."/>
            <person name="Tapia R."/>
            <person name="Schmutz J."/>
            <person name="Larimer F."/>
            <person name="Land M."/>
            <person name="Hauser L."/>
            <person name="Kyrpides N."/>
            <person name="Mikhailova N."/>
            <person name="Bryant D.A."/>
            <person name="Hanada S."/>
            <person name="Tsukatani Y."/>
            <person name="Richardson P."/>
        </authorList>
    </citation>
    <scope>NUCLEOTIDE SEQUENCE [LARGE SCALE GENOMIC DNA]</scope>
    <source>
        <strain evidence="3">DSM 13941 / HLO8</strain>
    </source>
</reference>
<evidence type="ECO:0000259" key="1">
    <source>
        <dbReference type="Pfam" id="PF00294"/>
    </source>
</evidence>
<dbReference type="Pfam" id="PF00294">
    <property type="entry name" value="PfkB"/>
    <property type="match status" value="1"/>
</dbReference>
<dbReference type="RefSeq" id="WP_012121068.1">
    <property type="nucleotide sequence ID" value="NC_009767.1"/>
</dbReference>